<accession>A0A085NU64</accession>
<gene>
    <name evidence="1" type="ORF">M513_00142</name>
    <name evidence="2" type="ORF">M514_00142</name>
</gene>
<reference evidence="2 3" key="1">
    <citation type="journal article" date="2014" name="Nat. Genet.">
        <title>Genome and transcriptome of the porcine whipworm Trichuris suis.</title>
        <authorList>
            <person name="Jex A.R."/>
            <person name="Nejsum P."/>
            <person name="Schwarz E.M."/>
            <person name="Hu L."/>
            <person name="Young N.D."/>
            <person name="Hall R.S."/>
            <person name="Korhonen P.K."/>
            <person name="Liao S."/>
            <person name="Thamsborg S."/>
            <person name="Xia J."/>
            <person name="Xu P."/>
            <person name="Wang S."/>
            <person name="Scheerlinck J.P."/>
            <person name="Hofmann A."/>
            <person name="Sternberg P.W."/>
            <person name="Wang J."/>
            <person name="Gasser R.B."/>
        </authorList>
    </citation>
    <scope>NUCLEOTIDE SEQUENCE [LARGE SCALE GENOMIC DNA]</scope>
    <source>
        <strain evidence="2">DCEP-RM93F</strain>
        <strain evidence="1">DCEP-RM93M</strain>
    </source>
</reference>
<evidence type="ECO:0000313" key="1">
    <source>
        <dbReference type="EMBL" id="KFD58979.1"/>
    </source>
</evidence>
<keyword evidence="3" id="KW-1185">Reference proteome</keyword>
<proteinExistence type="predicted"/>
<evidence type="ECO:0000313" key="3">
    <source>
        <dbReference type="Proteomes" id="UP000030764"/>
    </source>
</evidence>
<evidence type="ECO:0000313" key="2">
    <source>
        <dbReference type="EMBL" id="KFD73010.1"/>
    </source>
</evidence>
<dbReference type="EMBL" id="KL367475">
    <property type="protein sequence ID" value="KFD73010.1"/>
    <property type="molecule type" value="Genomic_DNA"/>
</dbReference>
<dbReference type="Proteomes" id="UP000030758">
    <property type="component" value="Unassembled WGS sequence"/>
</dbReference>
<dbReference type="EMBL" id="KL363182">
    <property type="protein sequence ID" value="KFD58979.1"/>
    <property type="molecule type" value="Genomic_DNA"/>
</dbReference>
<dbReference type="Proteomes" id="UP000030764">
    <property type="component" value="Unassembled WGS sequence"/>
</dbReference>
<dbReference type="AlphaFoldDB" id="A0A085NU64"/>
<protein>
    <submittedName>
        <fullName evidence="2">Uncharacterized protein</fullName>
    </submittedName>
</protein>
<sequence>MCLLCNGEFSNDSTKPSRLKEHLAKMRQDKAGKDFNYLKSLREKFGKRPTLSNMFSPRTALEYGMGVQLALVNQATG</sequence>
<name>A0A085NU64_9BILA</name>
<organism evidence="2">
    <name type="scientific">Trichuris suis</name>
    <name type="common">pig whipworm</name>
    <dbReference type="NCBI Taxonomy" id="68888"/>
    <lineage>
        <taxon>Eukaryota</taxon>
        <taxon>Metazoa</taxon>
        <taxon>Ecdysozoa</taxon>
        <taxon>Nematoda</taxon>
        <taxon>Enoplea</taxon>
        <taxon>Dorylaimia</taxon>
        <taxon>Trichinellida</taxon>
        <taxon>Trichuridae</taxon>
        <taxon>Trichuris</taxon>
    </lineage>
</organism>